<feature type="active site" description="Proton acceptor" evidence="2">
    <location>
        <position position="197"/>
    </location>
</feature>
<keyword evidence="6" id="KW-1185">Reference proteome</keyword>
<dbReference type="SUPFAM" id="SSF53383">
    <property type="entry name" value="PLP-dependent transferases"/>
    <property type="match status" value="1"/>
</dbReference>
<evidence type="ECO:0000256" key="3">
    <source>
        <dbReference type="PIRSR" id="PIRSR000390-2"/>
    </source>
</evidence>
<evidence type="ECO:0000313" key="5">
    <source>
        <dbReference type="EMBL" id="SDT80754.1"/>
    </source>
</evidence>
<dbReference type="CDD" id="cd00616">
    <property type="entry name" value="AHBA_syn"/>
    <property type="match status" value="1"/>
</dbReference>
<dbReference type="Gene3D" id="3.90.1150.10">
    <property type="entry name" value="Aspartate Aminotransferase, domain 1"/>
    <property type="match status" value="1"/>
</dbReference>
<reference evidence="5 6" key="1">
    <citation type="submission" date="2016-10" db="EMBL/GenBank/DDBJ databases">
        <authorList>
            <person name="de Groot N.N."/>
        </authorList>
    </citation>
    <scope>NUCLEOTIDE SEQUENCE [LARGE SCALE GENOMIC DNA]</scope>
    <source>
        <strain evidence="5 6">DSM 43941</strain>
    </source>
</reference>
<evidence type="ECO:0000256" key="2">
    <source>
        <dbReference type="PIRSR" id="PIRSR000390-1"/>
    </source>
</evidence>
<comment type="cofactor">
    <cofactor evidence="1">
        <name>pyridoxal 5'-phosphate</name>
        <dbReference type="ChEBI" id="CHEBI:597326"/>
    </cofactor>
</comment>
<comment type="similarity">
    <text evidence="4">Belongs to the DegT/DnrJ/EryC1 family.</text>
</comment>
<dbReference type="AlphaFoldDB" id="A0A1H2DDU0"/>
<feature type="modified residue" description="N6-(pyridoxal phosphate)lysine" evidence="3">
    <location>
        <position position="197"/>
    </location>
</feature>
<dbReference type="InterPro" id="IPR015424">
    <property type="entry name" value="PyrdxlP-dep_Trfase"/>
</dbReference>
<dbReference type="EMBL" id="LT629758">
    <property type="protein sequence ID" value="SDT80754.1"/>
    <property type="molecule type" value="Genomic_DNA"/>
</dbReference>
<dbReference type="Proteomes" id="UP000198688">
    <property type="component" value="Chromosome I"/>
</dbReference>
<dbReference type="GO" id="GO:0000271">
    <property type="term" value="P:polysaccharide biosynthetic process"/>
    <property type="evidence" value="ECO:0007669"/>
    <property type="project" value="TreeGrafter"/>
</dbReference>
<dbReference type="PIRSF" id="PIRSF000390">
    <property type="entry name" value="PLP_StrS"/>
    <property type="match status" value="1"/>
</dbReference>
<organism evidence="5 6">
    <name type="scientific">Actinoplanes derwentensis</name>
    <dbReference type="NCBI Taxonomy" id="113562"/>
    <lineage>
        <taxon>Bacteria</taxon>
        <taxon>Bacillati</taxon>
        <taxon>Actinomycetota</taxon>
        <taxon>Actinomycetes</taxon>
        <taxon>Micromonosporales</taxon>
        <taxon>Micromonosporaceae</taxon>
        <taxon>Actinoplanes</taxon>
    </lineage>
</organism>
<evidence type="ECO:0000256" key="1">
    <source>
        <dbReference type="ARBA" id="ARBA00001933"/>
    </source>
</evidence>
<sequence>MPTDGGDRPLRYEPLRGLALWGTEEEAAVSAVVRARSPFRYYGPDLLGRAQAFEEAFAERIGTPYAVGVSSGTAALACGLVGLGLPAGAEVIVPAVTFVGCPNAVSWARGVPVFAEVDDTLTLDPASLEERLTDRTYAIMPVHLANVAADMEPIMDFARRHGLRVLEDAAQAAGVRYRGRSAGAWGDAGAFSFQLEKNITAGEGGAVTTADPVVHDRVLRYQDQGGQFSTSSGQVRGEGASEPFLGVNLRMTELEGALLGVQLTRLDTMLDRLRSIARHVRAELSGTVEHWRRIPDDEGSGGDVTLFLPSRTDARRLLRLLADAGVPAATLYQGQGVYSNAAVRDGRTAWGVEWSRPARCQRSEQFAGRSVTVTLGATMTDADVDWLVATLRKSYEECRAGGR</sequence>
<accession>A0A1H2DDU0</accession>
<dbReference type="GO" id="GO:0030170">
    <property type="term" value="F:pyridoxal phosphate binding"/>
    <property type="evidence" value="ECO:0007669"/>
    <property type="project" value="TreeGrafter"/>
</dbReference>
<proteinExistence type="inferred from homology"/>
<dbReference type="InterPro" id="IPR000653">
    <property type="entry name" value="DegT/StrS_aminotransferase"/>
</dbReference>
<evidence type="ECO:0000313" key="6">
    <source>
        <dbReference type="Proteomes" id="UP000198688"/>
    </source>
</evidence>
<dbReference type="PANTHER" id="PTHR30244">
    <property type="entry name" value="TRANSAMINASE"/>
    <property type="match status" value="1"/>
</dbReference>
<dbReference type="Gene3D" id="3.40.640.10">
    <property type="entry name" value="Type I PLP-dependent aspartate aminotransferase-like (Major domain)"/>
    <property type="match status" value="1"/>
</dbReference>
<dbReference type="GO" id="GO:0008483">
    <property type="term" value="F:transaminase activity"/>
    <property type="evidence" value="ECO:0007669"/>
    <property type="project" value="TreeGrafter"/>
</dbReference>
<dbReference type="PANTHER" id="PTHR30244:SF34">
    <property type="entry name" value="DTDP-4-AMINO-4,6-DIDEOXYGALACTOSE TRANSAMINASE"/>
    <property type="match status" value="1"/>
</dbReference>
<keyword evidence="3 4" id="KW-0663">Pyridoxal phosphate</keyword>
<dbReference type="InterPro" id="IPR015422">
    <property type="entry name" value="PyrdxlP-dep_Trfase_small"/>
</dbReference>
<dbReference type="InterPro" id="IPR015421">
    <property type="entry name" value="PyrdxlP-dep_Trfase_major"/>
</dbReference>
<gene>
    <name evidence="5" type="ORF">SAMN04489716_9343</name>
</gene>
<name>A0A1H2DDU0_9ACTN</name>
<dbReference type="STRING" id="113562.SAMN04489716_9343"/>
<dbReference type="Pfam" id="PF01041">
    <property type="entry name" value="DegT_DnrJ_EryC1"/>
    <property type="match status" value="1"/>
</dbReference>
<dbReference type="RefSeq" id="WP_092555916.1">
    <property type="nucleotide sequence ID" value="NZ_BOMJ01000106.1"/>
</dbReference>
<dbReference type="OrthoDB" id="9804264at2"/>
<protein>
    <submittedName>
        <fullName evidence="5">dTDP-4-amino-4,6-dideoxygalactose transaminase</fullName>
    </submittedName>
</protein>
<evidence type="ECO:0000256" key="4">
    <source>
        <dbReference type="RuleBase" id="RU004508"/>
    </source>
</evidence>